<organism evidence="1 2">
    <name type="scientific">Heliocybe sulcata</name>
    <dbReference type="NCBI Taxonomy" id="5364"/>
    <lineage>
        <taxon>Eukaryota</taxon>
        <taxon>Fungi</taxon>
        <taxon>Dikarya</taxon>
        <taxon>Basidiomycota</taxon>
        <taxon>Agaricomycotina</taxon>
        <taxon>Agaricomycetes</taxon>
        <taxon>Gloeophyllales</taxon>
        <taxon>Gloeophyllaceae</taxon>
        <taxon>Heliocybe</taxon>
    </lineage>
</organism>
<gene>
    <name evidence="1" type="ORF">OE88DRAFT_395499</name>
</gene>
<protein>
    <submittedName>
        <fullName evidence="1">Uncharacterized protein</fullName>
    </submittedName>
</protein>
<evidence type="ECO:0000313" key="1">
    <source>
        <dbReference type="EMBL" id="TFK49199.1"/>
    </source>
</evidence>
<dbReference type="Proteomes" id="UP000305948">
    <property type="component" value="Unassembled WGS sequence"/>
</dbReference>
<proteinExistence type="predicted"/>
<keyword evidence="2" id="KW-1185">Reference proteome</keyword>
<dbReference type="AlphaFoldDB" id="A0A5C3MUN9"/>
<reference evidence="1 2" key="1">
    <citation type="journal article" date="2019" name="Nat. Ecol. Evol.">
        <title>Megaphylogeny resolves global patterns of mushroom evolution.</title>
        <authorList>
            <person name="Varga T."/>
            <person name="Krizsan K."/>
            <person name="Foldi C."/>
            <person name="Dima B."/>
            <person name="Sanchez-Garcia M."/>
            <person name="Sanchez-Ramirez S."/>
            <person name="Szollosi G.J."/>
            <person name="Szarkandi J.G."/>
            <person name="Papp V."/>
            <person name="Albert L."/>
            <person name="Andreopoulos W."/>
            <person name="Angelini C."/>
            <person name="Antonin V."/>
            <person name="Barry K.W."/>
            <person name="Bougher N.L."/>
            <person name="Buchanan P."/>
            <person name="Buyck B."/>
            <person name="Bense V."/>
            <person name="Catcheside P."/>
            <person name="Chovatia M."/>
            <person name="Cooper J."/>
            <person name="Damon W."/>
            <person name="Desjardin D."/>
            <person name="Finy P."/>
            <person name="Geml J."/>
            <person name="Haridas S."/>
            <person name="Hughes K."/>
            <person name="Justo A."/>
            <person name="Karasinski D."/>
            <person name="Kautmanova I."/>
            <person name="Kiss B."/>
            <person name="Kocsube S."/>
            <person name="Kotiranta H."/>
            <person name="LaButti K.M."/>
            <person name="Lechner B.E."/>
            <person name="Liimatainen K."/>
            <person name="Lipzen A."/>
            <person name="Lukacs Z."/>
            <person name="Mihaltcheva S."/>
            <person name="Morgado L.N."/>
            <person name="Niskanen T."/>
            <person name="Noordeloos M.E."/>
            <person name="Ohm R.A."/>
            <person name="Ortiz-Santana B."/>
            <person name="Ovrebo C."/>
            <person name="Racz N."/>
            <person name="Riley R."/>
            <person name="Savchenko A."/>
            <person name="Shiryaev A."/>
            <person name="Soop K."/>
            <person name="Spirin V."/>
            <person name="Szebenyi C."/>
            <person name="Tomsovsky M."/>
            <person name="Tulloss R.E."/>
            <person name="Uehling J."/>
            <person name="Grigoriev I.V."/>
            <person name="Vagvolgyi C."/>
            <person name="Papp T."/>
            <person name="Martin F.M."/>
            <person name="Miettinen O."/>
            <person name="Hibbett D.S."/>
            <person name="Nagy L.G."/>
        </authorList>
    </citation>
    <scope>NUCLEOTIDE SEQUENCE [LARGE SCALE GENOMIC DNA]</scope>
    <source>
        <strain evidence="1 2">OMC1185</strain>
    </source>
</reference>
<evidence type="ECO:0000313" key="2">
    <source>
        <dbReference type="Proteomes" id="UP000305948"/>
    </source>
</evidence>
<name>A0A5C3MUN9_9AGAM</name>
<accession>A0A5C3MUN9</accession>
<sequence>MRWVEPFKLKVGKLAMFIDSDRSIIADVDLSESVANRCLRSSTLLFFSTVLSVCSLMELGWDGLGGLVSEGGSVDGGRLSKASS</sequence>
<dbReference type="EMBL" id="ML213516">
    <property type="protein sequence ID" value="TFK49199.1"/>
    <property type="molecule type" value="Genomic_DNA"/>
</dbReference>